<proteinExistence type="predicted"/>
<dbReference type="OrthoDB" id="10552203at2759"/>
<evidence type="ECO:0000313" key="2">
    <source>
        <dbReference type="Proteomes" id="UP000789342"/>
    </source>
</evidence>
<organism evidence="1 2">
    <name type="scientific">Acaulospora morrowiae</name>
    <dbReference type="NCBI Taxonomy" id="94023"/>
    <lineage>
        <taxon>Eukaryota</taxon>
        <taxon>Fungi</taxon>
        <taxon>Fungi incertae sedis</taxon>
        <taxon>Mucoromycota</taxon>
        <taxon>Glomeromycotina</taxon>
        <taxon>Glomeromycetes</taxon>
        <taxon>Diversisporales</taxon>
        <taxon>Acaulosporaceae</taxon>
        <taxon>Acaulospora</taxon>
    </lineage>
</organism>
<feature type="non-terminal residue" evidence="1">
    <location>
        <position position="323"/>
    </location>
</feature>
<dbReference type="InterPro" id="IPR029636">
    <property type="entry name" value="Csf1"/>
</dbReference>
<keyword evidence="2" id="KW-1185">Reference proteome</keyword>
<dbReference type="GO" id="GO:0006113">
    <property type="term" value="P:fermentation"/>
    <property type="evidence" value="ECO:0007669"/>
    <property type="project" value="InterPro"/>
</dbReference>
<protein>
    <submittedName>
        <fullName evidence="1">6821_t:CDS:1</fullName>
    </submittedName>
</protein>
<reference evidence="1" key="1">
    <citation type="submission" date="2021-06" db="EMBL/GenBank/DDBJ databases">
        <authorList>
            <person name="Kallberg Y."/>
            <person name="Tangrot J."/>
            <person name="Rosling A."/>
        </authorList>
    </citation>
    <scope>NUCLEOTIDE SEQUENCE</scope>
    <source>
        <strain evidence="1">CL551</strain>
    </source>
</reference>
<name>A0A9N9JAX1_9GLOM</name>
<dbReference type="GO" id="GO:0016020">
    <property type="term" value="C:membrane"/>
    <property type="evidence" value="ECO:0007669"/>
    <property type="project" value="InterPro"/>
</dbReference>
<evidence type="ECO:0000313" key="1">
    <source>
        <dbReference type="EMBL" id="CAG8771092.1"/>
    </source>
</evidence>
<accession>A0A9N9JAX1</accession>
<gene>
    <name evidence="1" type="ORF">AMORRO_LOCUS16587</name>
</gene>
<dbReference type="PANTHER" id="PTHR32085">
    <property type="entry name" value="PROTEIN CSF1"/>
    <property type="match status" value="1"/>
</dbReference>
<dbReference type="EMBL" id="CAJVPV010046582">
    <property type="protein sequence ID" value="CAG8771092.1"/>
    <property type="molecule type" value="Genomic_DNA"/>
</dbReference>
<feature type="non-terminal residue" evidence="1">
    <location>
        <position position="1"/>
    </location>
</feature>
<sequence>DVLLPDDLNTTNEDHPGIRTRYDLTDTTLCAVVDLILDQCLTSGLVKLVDENFKNKNKSVRGLPSIKLSESRFNLNLDSLKLNVRFVTGSNSLGIFGIPESVHRFGETGISTSDLLNNEPVVLDLSLDDLKLRWMGCMQPNYFSFDMSSLDGIFISQSAEILTGAIYWWLVFAEDLSNILKKFQKHRRRKLQYLIHNIAQYSEENSIESDPHYLTRPSHVLRLGATKLKNDHGWKILGRVRHIKRFMEPERIEELQNAFKEKASLFSMSQNEMYEHVVRIFSRWRDWEMDNMSSCRLFTELFQQPSRGSAPRINKIEEIYRFL</sequence>
<comment type="caution">
    <text evidence="1">The sequence shown here is derived from an EMBL/GenBank/DDBJ whole genome shotgun (WGS) entry which is preliminary data.</text>
</comment>
<dbReference type="AlphaFoldDB" id="A0A9N9JAX1"/>
<dbReference type="PANTHER" id="PTHR32085:SF3">
    <property type="entry name" value="PROTEIN CSF1"/>
    <property type="match status" value="1"/>
</dbReference>
<dbReference type="Proteomes" id="UP000789342">
    <property type="component" value="Unassembled WGS sequence"/>
</dbReference>